<sequence length="1179" mass="127358">MIASPDTADVARTVLSRAALVHRFDPLALMPPGLAPEILAGTLALIAEQASEVQWPDPDSGRSRTMWRLDPAARRRELAKLVAEGQLDAVLKQIKPARDDGFARYLREALQGRLDPADVPEPDRDSAAVAADFAAESLGTERGAAARGVAATLRTLLSDNIELQRTLALVGSGLIGRKDELDALERFVADGVVPEADLLPEPADPAIETRGYLLIGLPGAGKSALIAELVRRRRGYAILEGFVAKLMPAVAARLSPVMKFFSNMMPAVANIGPAAGNAVKALRSPVVLLDFDRPAIAVGGALEWSLEACRQLGVGRRSLADRLSSERVKVRQSLAQLDPTGSGTSTSATLSAISQAKEGIAAALGAEDVLGDTLVVIIDTFEEVIVRSSFDDRVENSLFCRLLSWADSLSVLQFQGKPVFRAVRVVVSGRESPPLDAAAVGRWFLGRRVIGDLDAASAATFLQRKDEGGRFKGARAEQAVQTIGGHPLTLILLALYARNQSLEEVDSTIREGDLGRVLGGEDAVRTLYSRFLDRIHFDTARADGVTREMMAVAQPGLALREITPELLRDVVCPACGLNEITPAQAQALFDRLRTQVWLVETIPGSSVIRHRSDIRRLMLPMMAGAAPANGERQRDLGERVLRVHKSAAAWYQRQIQSAGDAAQIEELYHRAFLPDHSLAEMMTAAGDSAPTLYRRLAESAGADVAAMPVEARAMLRFYGTGALRLTEDELAALPNDLRARATAERLQAARRLGTTVTAAEPAVPPPSATPENSTIAPASADGSGSAPPGGLVRGAPDQISERTASSRERTIDEVVTGEGWLKAAPPSPGRRRAPHEWFTRLIDSELSARIGYAFTTGDFETAARVGWEAVGEFGEFPDLSDPLRISEDPVMHWFWQTAMASLIARSCPAEVELHRMLERFAGALRRAETSDAAGFFFASGVVLTLGSKPALQPIEMHRADYWIDDFVVRSQANLREIALRSFWRPTARTNYLKARVPGRYIRLLSSPLGLSQNAEAIPGVVEAAAEHATSTAELESFLTSIQESLSFDNALEQSQQPKFVAAFLGLAPELYDTAVSALVAADREAARRIEEVVAAWSRKVVLWPADLDLTQVPARDRDRRAGVIAAVVRHVDRCGVLNDLLTEAASLVSDPHLVNVAALAGRYDEVLRVGLQRMFQQPA</sequence>
<reference evidence="2" key="1">
    <citation type="submission" date="2006-09" db="EMBL/GenBank/DDBJ databases">
        <title>Complete sequence of Rhodopseudomonas palustris BisA53.</title>
        <authorList>
            <consortium name="US DOE Joint Genome Institute"/>
            <person name="Copeland A."/>
            <person name="Lucas S."/>
            <person name="Lapidus A."/>
            <person name="Barry K."/>
            <person name="Detter J.C."/>
            <person name="Glavina del Rio T."/>
            <person name="Hammon N."/>
            <person name="Israni S."/>
            <person name="Dalin E."/>
            <person name="Tice H."/>
            <person name="Pitluck S."/>
            <person name="Chain P."/>
            <person name="Malfatti S."/>
            <person name="Shin M."/>
            <person name="Vergez L."/>
            <person name="Schmutz J."/>
            <person name="Larimer F."/>
            <person name="Land M."/>
            <person name="Hauser L."/>
            <person name="Pelletier D.A."/>
            <person name="Kyrpides N."/>
            <person name="Kim E."/>
            <person name="Harwood C.S."/>
            <person name="Oda Y."/>
            <person name="Richardson P."/>
        </authorList>
    </citation>
    <scope>NUCLEOTIDE SEQUENCE [LARGE SCALE GENOMIC DNA]</scope>
    <source>
        <strain evidence="2">BisA53</strain>
    </source>
</reference>
<feature type="compositionally biased region" description="Low complexity" evidence="1">
    <location>
        <begin position="776"/>
        <end position="790"/>
    </location>
</feature>
<protein>
    <recommendedName>
        <fullName evidence="3">Orc1-like AAA ATPase domain-containing protein</fullName>
    </recommendedName>
</protein>
<dbReference type="eggNOG" id="COG1672">
    <property type="taxonomic scope" value="Bacteria"/>
</dbReference>
<evidence type="ECO:0000256" key="1">
    <source>
        <dbReference type="SAM" id="MobiDB-lite"/>
    </source>
</evidence>
<dbReference type="EMBL" id="CP000463">
    <property type="protein sequence ID" value="ABJ08560.1"/>
    <property type="molecule type" value="Genomic_DNA"/>
</dbReference>
<organism evidence="2">
    <name type="scientific">Rhodopseudomonas palustris (strain BisA53)</name>
    <dbReference type="NCBI Taxonomy" id="316055"/>
    <lineage>
        <taxon>Bacteria</taxon>
        <taxon>Pseudomonadati</taxon>
        <taxon>Pseudomonadota</taxon>
        <taxon>Alphaproteobacteria</taxon>
        <taxon>Hyphomicrobiales</taxon>
        <taxon>Nitrobacteraceae</taxon>
        <taxon>Rhodopseudomonas</taxon>
    </lineage>
</organism>
<dbReference type="AlphaFoldDB" id="Q07HM4"/>
<name>Q07HM4_RHOP5</name>
<dbReference type="OrthoDB" id="8266100at2"/>
<dbReference type="KEGG" id="rpe:RPE_4640"/>
<evidence type="ECO:0000313" key="2">
    <source>
        <dbReference type="EMBL" id="ABJ08560.1"/>
    </source>
</evidence>
<evidence type="ECO:0008006" key="3">
    <source>
        <dbReference type="Google" id="ProtNLM"/>
    </source>
</evidence>
<dbReference type="HOGENOM" id="CLU_283407_0_0_5"/>
<dbReference type="InterPro" id="IPR027417">
    <property type="entry name" value="P-loop_NTPase"/>
</dbReference>
<dbReference type="STRING" id="316055.RPE_4640"/>
<proteinExistence type="predicted"/>
<gene>
    <name evidence="2" type="ordered locus">RPE_4640</name>
</gene>
<dbReference type="SUPFAM" id="SSF52540">
    <property type="entry name" value="P-loop containing nucleoside triphosphate hydrolases"/>
    <property type="match status" value="1"/>
</dbReference>
<accession>Q07HM4</accession>
<feature type="region of interest" description="Disordered" evidence="1">
    <location>
        <begin position="755"/>
        <end position="813"/>
    </location>
</feature>